<keyword evidence="1" id="KW-0732">Signal</keyword>
<dbReference type="Gene3D" id="3.30.70.2970">
    <property type="entry name" value="Protein of unknown function (DUF541), domain 2"/>
    <property type="match status" value="1"/>
</dbReference>
<dbReference type="Pfam" id="PF04402">
    <property type="entry name" value="SIMPL"/>
    <property type="match status" value="1"/>
</dbReference>
<accession>A0ABN5IVL2</accession>
<dbReference type="PANTHER" id="PTHR34387:SF1">
    <property type="entry name" value="PERIPLASMIC IMMUNOGENIC PROTEIN"/>
    <property type="match status" value="1"/>
</dbReference>
<name>A0ABN5IVL2_9CAUL</name>
<gene>
    <name evidence="2" type="ORF">B7G68_15080</name>
</gene>
<dbReference type="InterPro" id="IPR007497">
    <property type="entry name" value="SIMPL/DUF541"/>
</dbReference>
<protein>
    <submittedName>
        <fullName evidence="2">SIMPL domain-containing protein</fullName>
    </submittedName>
</protein>
<keyword evidence="3" id="KW-1185">Reference proteome</keyword>
<organism evidence="2 3">
    <name type="scientific">Caulobacter segnis</name>
    <dbReference type="NCBI Taxonomy" id="88688"/>
    <lineage>
        <taxon>Bacteria</taxon>
        <taxon>Pseudomonadati</taxon>
        <taxon>Pseudomonadota</taxon>
        <taxon>Alphaproteobacteria</taxon>
        <taxon>Caulobacterales</taxon>
        <taxon>Caulobacteraceae</taxon>
        <taxon>Caulobacter</taxon>
    </lineage>
</organism>
<proteinExistence type="predicted"/>
<dbReference type="PANTHER" id="PTHR34387">
    <property type="entry name" value="SLR1258 PROTEIN"/>
    <property type="match status" value="1"/>
</dbReference>
<feature type="signal peptide" evidence="1">
    <location>
        <begin position="1"/>
        <end position="39"/>
    </location>
</feature>
<reference evidence="2 3" key="1">
    <citation type="journal article" date="2015" name="Biotechnol. Bioeng.">
        <title>Genome sequence and phenotypic characterization of Caulobacter segnis.</title>
        <authorList>
            <person name="Patel S."/>
            <person name="Fletcher B."/>
            <person name="Scott D.C."/>
            <person name="Ely B."/>
        </authorList>
    </citation>
    <scope>NUCLEOTIDE SEQUENCE [LARGE SCALE GENOMIC DNA]</scope>
    <source>
        <strain evidence="2 3">TK0059</strain>
    </source>
</reference>
<dbReference type="InterPro" id="IPR052022">
    <property type="entry name" value="26kDa_periplasmic_antigen"/>
</dbReference>
<feature type="chain" id="PRO_5046338778" evidence="1">
    <location>
        <begin position="40"/>
        <end position="257"/>
    </location>
</feature>
<evidence type="ECO:0000313" key="3">
    <source>
        <dbReference type="Proteomes" id="UP000240527"/>
    </source>
</evidence>
<sequence>MTNTARRPAQSPVRLMAAFAAPVLLGGALLMGAAAPALAQTSADTAFKATTFNLSAFGETRVAPDMATITLGVQTEGATAGEALKANGTRMNLAMAALKKAGIAERDIQTSNLNLNAQYAYEQNQPPKLTGYQASNQVTITVRDLAKLGATVDAAVGAGANTVNGISFGLTNPQAAEDAARLEAVKALQAKAELYGRATGYKAVRLVNLSEGGGYTPPSPPMPVFAMAKREMADSTSISAGELKVRVDVSAVYEAAR</sequence>
<evidence type="ECO:0000313" key="2">
    <source>
        <dbReference type="EMBL" id="AVQ03056.1"/>
    </source>
</evidence>
<dbReference type="RefSeq" id="WP_013080039.1">
    <property type="nucleotide sequence ID" value="NZ_CP027850.1"/>
</dbReference>
<dbReference type="Proteomes" id="UP000240527">
    <property type="component" value="Chromosome"/>
</dbReference>
<dbReference type="EMBL" id="CP027850">
    <property type="protein sequence ID" value="AVQ03056.1"/>
    <property type="molecule type" value="Genomic_DNA"/>
</dbReference>
<evidence type="ECO:0000256" key="1">
    <source>
        <dbReference type="SAM" id="SignalP"/>
    </source>
</evidence>
<dbReference type="Gene3D" id="3.30.110.170">
    <property type="entry name" value="Protein of unknown function (DUF541), domain 1"/>
    <property type="match status" value="1"/>
</dbReference>